<protein>
    <submittedName>
        <fullName evidence="2">Transposase</fullName>
    </submittedName>
</protein>
<dbReference type="WBParaSite" id="ALUE_0000574901-mRNA-1">
    <property type="protein sequence ID" value="ALUE_0000574901-mRNA-1"/>
    <property type="gene ID" value="ALUE_0000574901"/>
</dbReference>
<name>A0A0M3HT38_ASCLU</name>
<evidence type="ECO:0000313" key="1">
    <source>
        <dbReference type="Proteomes" id="UP000036681"/>
    </source>
</evidence>
<proteinExistence type="predicted"/>
<keyword evidence="1" id="KW-1185">Reference proteome</keyword>
<dbReference type="Proteomes" id="UP000036681">
    <property type="component" value="Unplaced"/>
</dbReference>
<organism evidence="1 2">
    <name type="scientific">Ascaris lumbricoides</name>
    <name type="common">Giant roundworm</name>
    <dbReference type="NCBI Taxonomy" id="6252"/>
    <lineage>
        <taxon>Eukaryota</taxon>
        <taxon>Metazoa</taxon>
        <taxon>Ecdysozoa</taxon>
        <taxon>Nematoda</taxon>
        <taxon>Chromadorea</taxon>
        <taxon>Rhabditida</taxon>
        <taxon>Spirurina</taxon>
        <taxon>Ascaridomorpha</taxon>
        <taxon>Ascaridoidea</taxon>
        <taxon>Ascarididae</taxon>
        <taxon>Ascaris</taxon>
    </lineage>
</organism>
<reference evidence="2" key="1">
    <citation type="submission" date="2017-02" db="UniProtKB">
        <authorList>
            <consortium name="WormBaseParasite"/>
        </authorList>
    </citation>
    <scope>IDENTIFICATION</scope>
</reference>
<sequence>MEQVLGEHSQPADAVIRQNFCSHFNITPIGHPLDQCSLHLALAPAFWTCPEDVLDRESAYIRARRTRQLPSWSTFFGH</sequence>
<dbReference type="AlphaFoldDB" id="A0A0M3HT38"/>
<accession>A0A0M3HT38</accession>
<evidence type="ECO:0000313" key="2">
    <source>
        <dbReference type="WBParaSite" id="ALUE_0000574901-mRNA-1"/>
    </source>
</evidence>